<dbReference type="PRINTS" id="PR01217">
    <property type="entry name" value="PRICHEXTENSN"/>
</dbReference>
<accession>A0AA39WF75</accession>
<protein>
    <submittedName>
        <fullName evidence="2">Uncharacterized protein</fullName>
    </submittedName>
</protein>
<evidence type="ECO:0000256" key="1">
    <source>
        <dbReference type="SAM" id="MobiDB-lite"/>
    </source>
</evidence>
<evidence type="ECO:0000313" key="3">
    <source>
        <dbReference type="Proteomes" id="UP001175000"/>
    </source>
</evidence>
<dbReference type="EMBL" id="JAULSU010000006">
    <property type="protein sequence ID" value="KAK0614277.1"/>
    <property type="molecule type" value="Genomic_DNA"/>
</dbReference>
<feature type="compositionally biased region" description="Pro residues" evidence="1">
    <location>
        <begin position="188"/>
        <end position="199"/>
    </location>
</feature>
<gene>
    <name evidence="2" type="ORF">B0T14DRAFT_592552</name>
</gene>
<name>A0AA39WF75_9PEZI</name>
<comment type="caution">
    <text evidence="2">The sequence shown here is derived from an EMBL/GenBank/DDBJ whole genome shotgun (WGS) entry which is preliminary data.</text>
</comment>
<feature type="region of interest" description="Disordered" evidence="1">
    <location>
        <begin position="452"/>
        <end position="471"/>
    </location>
</feature>
<feature type="compositionally biased region" description="Pro residues" evidence="1">
    <location>
        <begin position="125"/>
        <end position="150"/>
    </location>
</feature>
<sequence length="471" mass="52128">MAPSMRVVSAPPGHPTHGLTPIVSPSPGTAYGPTSGPPPGQPVFVPVPDPSHGLPMSVPMQNGQPMPFPAQGHQVPVPNPEQAAPKRRGRPLKAGPQPTPQVHPLYQPGAPPQNQPHPHQQHPQQPQPPRHQPPQHQPPQHHPPQQPPQPHMIGPAPGPVRGSPKPPPQPMPAPPPPSQVPNAAPITKRPPVPFPPLYLPVPKGRRPDPPVDPTRLPLIPPFLAVAPAICKPREDVFSLPPPDTFSFGMHTVALDSPGHVALWKDQVEPMARACGCYRELTTRFGVFPKGLTVEAAVIKFRYQTCWSILSETISGPVWAYMRILGYNRIPIFKDMDGIQLHLPGSPHQNRAEVPCMVEEVRSAKREDYPTEEHSKKGIEWMRNILDNMIRIGDRQVCESLYDAHPPFAPQCRMDLPYEGPWRLKGEPLLAIPKRDFRLPADKNMRLAREKHEAELAQAESDAKVTMEEYKR</sequence>
<evidence type="ECO:0000313" key="2">
    <source>
        <dbReference type="EMBL" id="KAK0614277.1"/>
    </source>
</evidence>
<proteinExistence type="predicted"/>
<dbReference type="AlphaFoldDB" id="A0AA39WF75"/>
<organism evidence="2 3">
    <name type="scientific">Immersiella caudata</name>
    <dbReference type="NCBI Taxonomy" id="314043"/>
    <lineage>
        <taxon>Eukaryota</taxon>
        <taxon>Fungi</taxon>
        <taxon>Dikarya</taxon>
        <taxon>Ascomycota</taxon>
        <taxon>Pezizomycotina</taxon>
        <taxon>Sordariomycetes</taxon>
        <taxon>Sordariomycetidae</taxon>
        <taxon>Sordariales</taxon>
        <taxon>Lasiosphaeriaceae</taxon>
        <taxon>Immersiella</taxon>
    </lineage>
</organism>
<feature type="compositionally biased region" description="Pro residues" evidence="1">
    <location>
        <begin position="35"/>
        <end position="49"/>
    </location>
</feature>
<reference evidence="2" key="1">
    <citation type="submission" date="2023-06" db="EMBL/GenBank/DDBJ databases">
        <title>Genome-scale phylogeny and comparative genomics of the fungal order Sordariales.</title>
        <authorList>
            <consortium name="Lawrence Berkeley National Laboratory"/>
            <person name="Hensen N."/>
            <person name="Bonometti L."/>
            <person name="Westerberg I."/>
            <person name="Brannstrom I.O."/>
            <person name="Guillou S."/>
            <person name="Cros-Aarteil S."/>
            <person name="Calhoun S."/>
            <person name="Haridas S."/>
            <person name="Kuo A."/>
            <person name="Mondo S."/>
            <person name="Pangilinan J."/>
            <person name="Riley R."/>
            <person name="Labutti K."/>
            <person name="Andreopoulos B."/>
            <person name="Lipzen A."/>
            <person name="Chen C."/>
            <person name="Yanf M."/>
            <person name="Daum C."/>
            <person name="Ng V."/>
            <person name="Clum A."/>
            <person name="Steindorff A."/>
            <person name="Ohm R."/>
            <person name="Martin F."/>
            <person name="Silar P."/>
            <person name="Natvig D."/>
            <person name="Lalanne C."/>
            <person name="Gautier V."/>
            <person name="Ament-Velasquez S.L."/>
            <person name="Kruys A."/>
            <person name="Hutchinson M.I."/>
            <person name="Powell A.J."/>
            <person name="Barry K."/>
            <person name="Miller A.N."/>
            <person name="Grigoriev I.V."/>
            <person name="Debuchy R."/>
            <person name="Gladieux P."/>
            <person name="Thoren M.H."/>
            <person name="Johannesson H."/>
        </authorList>
    </citation>
    <scope>NUCLEOTIDE SEQUENCE</scope>
    <source>
        <strain evidence="2">CBS 606.72</strain>
    </source>
</reference>
<feature type="compositionally biased region" description="Pro residues" evidence="1">
    <location>
        <begin position="164"/>
        <end position="179"/>
    </location>
</feature>
<feature type="region of interest" description="Disordered" evidence="1">
    <location>
        <begin position="1"/>
        <end position="209"/>
    </location>
</feature>
<keyword evidence="3" id="KW-1185">Reference proteome</keyword>
<dbReference type="Proteomes" id="UP001175000">
    <property type="component" value="Unassembled WGS sequence"/>
</dbReference>